<keyword evidence="1" id="KW-0472">Membrane</keyword>
<name>A0A0G0WFB6_9BACT</name>
<evidence type="ECO:0000313" key="3">
    <source>
        <dbReference type="Proteomes" id="UP000034753"/>
    </source>
</evidence>
<evidence type="ECO:0000256" key="1">
    <source>
        <dbReference type="SAM" id="Phobius"/>
    </source>
</evidence>
<reference evidence="2 3" key="1">
    <citation type="journal article" date="2015" name="Nature">
        <title>rRNA introns, odd ribosomes, and small enigmatic genomes across a large radiation of phyla.</title>
        <authorList>
            <person name="Brown C.T."/>
            <person name="Hug L.A."/>
            <person name="Thomas B.C."/>
            <person name="Sharon I."/>
            <person name="Castelle C.J."/>
            <person name="Singh A."/>
            <person name="Wilkins M.J."/>
            <person name="Williams K.H."/>
            <person name="Banfield J.F."/>
        </authorList>
    </citation>
    <scope>NUCLEOTIDE SEQUENCE [LARGE SCALE GENOMIC DNA]</scope>
</reference>
<accession>A0A0G0WFB6</accession>
<protein>
    <submittedName>
        <fullName evidence="2">Uncharacterized protein</fullName>
    </submittedName>
</protein>
<proteinExistence type="predicted"/>
<gene>
    <name evidence="2" type="ORF">UU67_C0068G0011</name>
</gene>
<dbReference type="Proteomes" id="UP000034753">
    <property type="component" value="Unassembled WGS sequence"/>
</dbReference>
<evidence type="ECO:0000313" key="2">
    <source>
        <dbReference type="EMBL" id="KKS11664.1"/>
    </source>
</evidence>
<comment type="caution">
    <text evidence="2">The sequence shown here is derived from an EMBL/GenBank/DDBJ whole genome shotgun (WGS) entry which is preliminary data.</text>
</comment>
<feature type="transmembrane region" description="Helical" evidence="1">
    <location>
        <begin position="20"/>
        <end position="39"/>
    </location>
</feature>
<sequence length="70" mass="8452">MEHETFWTLVRDPAHWQFELFLILLFDVLIGALIWPYLVKWFKHHKGDDEKLDDLEERVRKLEGDQGISS</sequence>
<keyword evidence="1" id="KW-1133">Transmembrane helix</keyword>
<dbReference type="EMBL" id="LCBN01000068">
    <property type="protein sequence ID" value="KKS11664.1"/>
    <property type="molecule type" value="Genomic_DNA"/>
</dbReference>
<organism evidence="2 3">
    <name type="scientific">Candidatus Daviesbacteria bacterium GW2011_GWB1_41_5</name>
    <dbReference type="NCBI Taxonomy" id="1618429"/>
    <lineage>
        <taxon>Bacteria</taxon>
        <taxon>Candidatus Daviesiibacteriota</taxon>
    </lineage>
</organism>
<keyword evidence="1" id="KW-0812">Transmembrane</keyword>
<dbReference type="AlphaFoldDB" id="A0A0G0WFB6"/>